<sequence length="196" mass="22839">MSDELKQYNFENYKGNVTIDSNHSLEYVKRRCINADEIVFTVHITNHVLKSGQDFKETGICFTFTDLLNHFLGENYAILIKQDCKRIEDHLRRLTSSAKTNIRWKIGSASVKFGKAIKRIAIRSDELQSAAEIEHELLKVKDEKRVLEETNTRHHERCDELYQSLLEAEELRRASDEKLTAAYSDIEKLKKENAHL</sequence>
<gene>
    <name evidence="1" type="ORF">PACLA_8A085440</name>
</gene>
<dbReference type="Proteomes" id="UP001152795">
    <property type="component" value="Unassembled WGS sequence"/>
</dbReference>
<evidence type="ECO:0000313" key="1">
    <source>
        <dbReference type="EMBL" id="CAB4033034.1"/>
    </source>
</evidence>
<evidence type="ECO:0000313" key="2">
    <source>
        <dbReference type="Proteomes" id="UP001152795"/>
    </source>
</evidence>
<protein>
    <submittedName>
        <fullName evidence="1">Uncharacterized protein</fullName>
    </submittedName>
</protein>
<reference evidence="1" key="1">
    <citation type="submission" date="2020-04" db="EMBL/GenBank/DDBJ databases">
        <authorList>
            <person name="Alioto T."/>
            <person name="Alioto T."/>
            <person name="Gomez Garrido J."/>
        </authorList>
    </citation>
    <scope>NUCLEOTIDE SEQUENCE</scope>
    <source>
        <strain evidence="1">A484AB</strain>
    </source>
</reference>
<organism evidence="1 2">
    <name type="scientific">Paramuricea clavata</name>
    <name type="common">Red gorgonian</name>
    <name type="synonym">Violescent sea-whip</name>
    <dbReference type="NCBI Taxonomy" id="317549"/>
    <lineage>
        <taxon>Eukaryota</taxon>
        <taxon>Metazoa</taxon>
        <taxon>Cnidaria</taxon>
        <taxon>Anthozoa</taxon>
        <taxon>Octocorallia</taxon>
        <taxon>Malacalcyonacea</taxon>
        <taxon>Plexauridae</taxon>
        <taxon>Paramuricea</taxon>
    </lineage>
</organism>
<proteinExistence type="predicted"/>
<dbReference type="AlphaFoldDB" id="A0A7D9LIQ3"/>
<name>A0A7D9LIQ3_PARCT</name>
<dbReference type="EMBL" id="CACRXK020018904">
    <property type="protein sequence ID" value="CAB4033034.1"/>
    <property type="molecule type" value="Genomic_DNA"/>
</dbReference>
<comment type="caution">
    <text evidence="1">The sequence shown here is derived from an EMBL/GenBank/DDBJ whole genome shotgun (WGS) entry which is preliminary data.</text>
</comment>
<keyword evidence="2" id="KW-1185">Reference proteome</keyword>
<accession>A0A7D9LIQ3</accession>